<accession>A0A1H2LDT9</accession>
<organism evidence="11 12">
    <name type="scientific">Arcanobacterium phocae</name>
    <dbReference type="NCBI Taxonomy" id="131112"/>
    <lineage>
        <taxon>Bacteria</taxon>
        <taxon>Bacillati</taxon>
        <taxon>Actinomycetota</taxon>
        <taxon>Actinomycetes</taxon>
        <taxon>Actinomycetales</taxon>
        <taxon>Actinomycetaceae</taxon>
        <taxon>Arcanobacterium</taxon>
    </lineage>
</organism>
<evidence type="ECO:0000256" key="1">
    <source>
        <dbReference type="ARBA" id="ARBA00001946"/>
    </source>
</evidence>
<dbReference type="OrthoDB" id="9807643at2"/>
<evidence type="ECO:0000256" key="5">
    <source>
        <dbReference type="ARBA" id="ARBA00022723"/>
    </source>
</evidence>
<sequence length="736" mass="80456">MAQIFYTHTDESPMLASTSLLPIVSAFAKHAHTNITSQDISLAGRIISAFSDRLPPSQQRLDALAQLSALTRTPAANIVKLPNISASLPQLIAAINELQEHGIDIPLYPAHPTTSAEHDVRKRYDSVLGSAVNPVLREGNSDRRAPRAVKNFARSHPHRMEPWPANSQTTVTTMKAGDFKHTEKSVVVEQKTRARIVFTSVAGQQQTMTDNIELDAGDILDASIMEVSKLRSFLSHSIAQASSSDLLFSLHLKATMMKVSDPVIFGHAVRAFFPQTFTDFGPRLTELGLHADDGLTRIFAGLDQADDGARIRQSFDCEFHSGARLSMVDAAQGITNLHVPSDVIIDASMPAMIRNGGKLWGPDGELSDTIAVIPDSSYADVYRVVIQDCQRNGAFDPSTMGSVSNVGLMAQQAEEYGSHDKTFVAPDGGRVDIVSDDDIVLVSQPVYAGDIFRGCVTKKAPIMNWVQLALSRARYSDTPVIFWLDPERAHDRLMTAYVHEFLADEDTDTLDVSIMSIPDATKKTLGRLRAGLDTLSATGNVLRDYLTDLFPIMELGTSAKMLSVVPLMAGGGMFETGAGGTAPKLTRQLLAENHLQWDSLGEFLAVSESLRHVGRTMNNRRADILADTLDYATEQVLANGYSPQAAVRQLDSRGSHAWLATYWAQALAHQPDDTELARTFAKPARLLEHYAADIQRELLEVQGKPVDLGGYYDPDPARVQAVMRPSARLNSIIDHI</sequence>
<comment type="catalytic activity">
    <reaction evidence="9">
        <text>D-threo-isocitrate + NADP(+) = 2-oxoglutarate + CO2 + NADPH</text>
        <dbReference type="Rhea" id="RHEA:19629"/>
        <dbReference type="ChEBI" id="CHEBI:15562"/>
        <dbReference type="ChEBI" id="CHEBI:16526"/>
        <dbReference type="ChEBI" id="CHEBI:16810"/>
        <dbReference type="ChEBI" id="CHEBI:57783"/>
        <dbReference type="ChEBI" id="CHEBI:58349"/>
        <dbReference type="EC" id="1.1.1.42"/>
    </reaction>
</comment>
<dbReference type="InterPro" id="IPR004436">
    <property type="entry name" value="Isocitrate_DH_NADP_mono"/>
</dbReference>
<evidence type="ECO:0000256" key="6">
    <source>
        <dbReference type="ARBA" id="ARBA00022842"/>
    </source>
</evidence>
<evidence type="ECO:0000256" key="8">
    <source>
        <dbReference type="ARBA" id="ARBA00023002"/>
    </source>
</evidence>
<dbReference type="GO" id="GO:0006099">
    <property type="term" value="P:tricarboxylic acid cycle"/>
    <property type="evidence" value="ECO:0007669"/>
    <property type="project" value="UniProtKB-KW"/>
</dbReference>
<keyword evidence="12" id="KW-1185">Reference proteome</keyword>
<evidence type="ECO:0000256" key="7">
    <source>
        <dbReference type="ARBA" id="ARBA00022857"/>
    </source>
</evidence>
<dbReference type="Gene3D" id="3.40.718.10">
    <property type="entry name" value="Isopropylmalate Dehydrogenase"/>
    <property type="match status" value="1"/>
</dbReference>
<dbReference type="GO" id="GO:0004450">
    <property type="term" value="F:isocitrate dehydrogenase (NADP+) activity"/>
    <property type="evidence" value="ECO:0007669"/>
    <property type="project" value="UniProtKB-EC"/>
</dbReference>
<dbReference type="STRING" id="131112.SAMN04489737_0787"/>
<reference evidence="12" key="1">
    <citation type="submission" date="2016-10" db="EMBL/GenBank/DDBJ databases">
        <authorList>
            <person name="Varghese N."/>
            <person name="Submissions S."/>
        </authorList>
    </citation>
    <scope>NUCLEOTIDE SEQUENCE [LARGE SCALE GENOMIC DNA]</scope>
    <source>
        <strain evidence="12">DSM 10002</strain>
    </source>
</reference>
<dbReference type="RefSeq" id="WP_091280130.1">
    <property type="nucleotide sequence ID" value="NZ_LT629804.1"/>
</dbReference>
<proteinExistence type="inferred from homology"/>
<comment type="cofactor">
    <cofactor evidence="1">
        <name>Mg(2+)</name>
        <dbReference type="ChEBI" id="CHEBI:18420"/>
    </cofactor>
</comment>
<dbReference type="GO" id="GO:0006097">
    <property type="term" value="P:glyoxylate cycle"/>
    <property type="evidence" value="ECO:0007669"/>
    <property type="project" value="UniProtKB-KW"/>
</dbReference>
<dbReference type="GO" id="GO:0046872">
    <property type="term" value="F:metal ion binding"/>
    <property type="evidence" value="ECO:0007669"/>
    <property type="project" value="UniProtKB-KW"/>
</dbReference>
<comment type="similarity">
    <text evidence="10">Belongs to the monomeric-type IDH family.</text>
</comment>
<name>A0A1H2LDT9_9ACTO</name>
<keyword evidence="4" id="KW-0816">Tricarboxylic acid cycle</keyword>
<evidence type="ECO:0000256" key="10">
    <source>
        <dbReference type="ARBA" id="ARBA00046318"/>
    </source>
</evidence>
<evidence type="ECO:0000256" key="3">
    <source>
        <dbReference type="ARBA" id="ARBA00022435"/>
    </source>
</evidence>
<keyword evidence="5" id="KW-0479">Metal-binding</keyword>
<keyword evidence="8" id="KW-0560">Oxidoreductase</keyword>
<dbReference type="SUPFAM" id="SSF53659">
    <property type="entry name" value="Isocitrate/Isopropylmalate dehydrogenase-like"/>
    <property type="match status" value="1"/>
</dbReference>
<evidence type="ECO:0000313" key="12">
    <source>
        <dbReference type="Proteomes" id="UP000214355"/>
    </source>
</evidence>
<gene>
    <name evidence="11" type="ORF">SAMN04489737_0787</name>
</gene>
<dbReference type="AlphaFoldDB" id="A0A1H2LDT9"/>
<dbReference type="PANTHER" id="PTHR36999:SF1">
    <property type="entry name" value="ISOCITRATE DEHYDROGENASE (NADP(+))"/>
    <property type="match status" value="1"/>
</dbReference>
<evidence type="ECO:0000256" key="4">
    <source>
        <dbReference type="ARBA" id="ARBA00022532"/>
    </source>
</evidence>
<dbReference type="Proteomes" id="UP000214355">
    <property type="component" value="Chromosome I"/>
</dbReference>
<dbReference type="EC" id="1.1.1.42" evidence="2"/>
<keyword evidence="7" id="KW-0521">NADP</keyword>
<evidence type="ECO:0000313" key="11">
    <source>
        <dbReference type="EMBL" id="SDU79210.1"/>
    </source>
</evidence>
<dbReference type="GeneID" id="65344525"/>
<dbReference type="PANTHER" id="PTHR36999">
    <property type="entry name" value="ISOCITRATE DEHYDROGENASE [NADP]"/>
    <property type="match status" value="1"/>
</dbReference>
<evidence type="ECO:0000256" key="2">
    <source>
        <dbReference type="ARBA" id="ARBA00013013"/>
    </source>
</evidence>
<dbReference type="Pfam" id="PF03971">
    <property type="entry name" value="IDH"/>
    <property type="match status" value="1"/>
</dbReference>
<protein>
    <recommendedName>
        <fullName evidence="2">isocitrate dehydrogenase (NADP(+))</fullName>
        <ecNumber evidence="2">1.1.1.42</ecNumber>
    </recommendedName>
</protein>
<keyword evidence="6" id="KW-0460">Magnesium</keyword>
<dbReference type="NCBIfam" id="TIGR00178">
    <property type="entry name" value="monomer_idh"/>
    <property type="match status" value="1"/>
</dbReference>
<dbReference type="EMBL" id="LT629804">
    <property type="protein sequence ID" value="SDU79210.1"/>
    <property type="molecule type" value="Genomic_DNA"/>
</dbReference>
<evidence type="ECO:0000256" key="9">
    <source>
        <dbReference type="ARBA" id="ARBA00023554"/>
    </source>
</evidence>
<keyword evidence="3" id="KW-0329">Glyoxylate bypass</keyword>